<evidence type="ECO:0000256" key="1">
    <source>
        <dbReference type="SAM" id="MobiDB-lite"/>
    </source>
</evidence>
<gene>
    <name evidence="2" type="ORF">K7X08_034669</name>
</gene>
<protein>
    <submittedName>
        <fullName evidence="2">Uncharacterized protein</fullName>
    </submittedName>
</protein>
<evidence type="ECO:0000313" key="2">
    <source>
        <dbReference type="EMBL" id="KAJ8536268.1"/>
    </source>
</evidence>
<organism evidence="2 3">
    <name type="scientific">Anisodus acutangulus</name>
    <dbReference type="NCBI Taxonomy" id="402998"/>
    <lineage>
        <taxon>Eukaryota</taxon>
        <taxon>Viridiplantae</taxon>
        <taxon>Streptophyta</taxon>
        <taxon>Embryophyta</taxon>
        <taxon>Tracheophyta</taxon>
        <taxon>Spermatophyta</taxon>
        <taxon>Magnoliopsida</taxon>
        <taxon>eudicotyledons</taxon>
        <taxon>Gunneridae</taxon>
        <taxon>Pentapetalae</taxon>
        <taxon>asterids</taxon>
        <taxon>lamiids</taxon>
        <taxon>Solanales</taxon>
        <taxon>Solanaceae</taxon>
        <taxon>Solanoideae</taxon>
        <taxon>Hyoscyameae</taxon>
        <taxon>Anisodus</taxon>
    </lineage>
</organism>
<reference evidence="3" key="1">
    <citation type="journal article" date="2023" name="Proc. Natl. Acad. Sci. U.S.A.">
        <title>Genomic and structural basis for evolution of tropane alkaloid biosynthesis.</title>
        <authorList>
            <person name="Wanga Y.-J."/>
            <person name="Taina T."/>
            <person name="Yua J.-Y."/>
            <person name="Lia J."/>
            <person name="Xua B."/>
            <person name="Chenc J."/>
            <person name="D'Auriad J.C."/>
            <person name="Huanga J.-P."/>
            <person name="Huanga S.-X."/>
        </authorList>
    </citation>
    <scope>NUCLEOTIDE SEQUENCE [LARGE SCALE GENOMIC DNA]</scope>
    <source>
        <strain evidence="3">cv. KIB-2019</strain>
    </source>
</reference>
<name>A0A9Q1R1V0_9SOLA</name>
<accession>A0A9Q1R1V0</accession>
<comment type="caution">
    <text evidence="2">The sequence shown here is derived from an EMBL/GenBank/DDBJ whole genome shotgun (WGS) entry which is preliminary data.</text>
</comment>
<keyword evidence="3" id="KW-1185">Reference proteome</keyword>
<dbReference type="EMBL" id="JAJAGQ010000018">
    <property type="protein sequence ID" value="KAJ8536268.1"/>
    <property type="molecule type" value="Genomic_DNA"/>
</dbReference>
<evidence type="ECO:0000313" key="3">
    <source>
        <dbReference type="Proteomes" id="UP001152561"/>
    </source>
</evidence>
<feature type="region of interest" description="Disordered" evidence="1">
    <location>
        <begin position="99"/>
        <end position="130"/>
    </location>
</feature>
<dbReference type="AlphaFoldDB" id="A0A9Q1R1V0"/>
<dbReference type="OrthoDB" id="1297872at2759"/>
<dbReference type="Proteomes" id="UP001152561">
    <property type="component" value="Unassembled WGS sequence"/>
</dbReference>
<sequence length="130" mass="15108">MLTVTLQTLRKIFKKLDHDIDVQEFLDASDPSVEELYHQVKVLRSRLTDVERRLSWWSNPDKINKVEDLALVECALRESLNAVHVRKLQNTKHLHLLMSSEQDGQTPPWHPANKSQHVAFPESPNILPQE</sequence>
<proteinExistence type="predicted"/>